<dbReference type="OMA" id="NRCADFA"/>
<name>B8C1S8_THAPS</name>
<dbReference type="SUPFAM" id="SSF52058">
    <property type="entry name" value="L domain-like"/>
    <property type="match status" value="1"/>
</dbReference>
<evidence type="ECO:0000313" key="4">
    <source>
        <dbReference type="EMBL" id="EED92272.1"/>
    </source>
</evidence>
<feature type="region of interest" description="Disordered" evidence="3">
    <location>
        <begin position="1"/>
        <end position="79"/>
    </location>
</feature>
<dbReference type="SMART" id="SM00369">
    <property type="entry name" value="LRR_TYP"/>
    <property type="match status" value="4"/>
</dbReference>
<proteinExistence type="predicted"/>
<dbReference type="InterPro" id="IPR050216">
    <property type="entry name" value="LRR_domain-containing"/>
</dbReference>
<gene>
    <name evidence="4" type="ORF">THAPSDRAFT_22549</name>
</gene>
<reference evidence="4 5" key="1">
    <citation type="journal article" date="2004" name="Science">
        <title>The genome of the diatom Thalassiosira pseudonana: ecology, evolution, and metabolism.</title>
        <authorList>
            <person name="Armbrust E.V."/>
            <person name="Berges J.A."/>
            <person name="Bowler C."/>
            <person name="Green B.R."/>
            <person name="Martinez D."/>
            <person name="Putnam N.H."/>
            <person name="Zhou S."/>
            <person name="Allen A.E."/>
            <person name="Apt K.E."/>
            <person name="Bechner M."/>
            <person name="Brzezinski M.A."/>
            <person name="Chaal B.K."/>
            <person name="Chiovitti A."/>
            <person name="Davis A.K."/>
            <person name="Demarest M.S."/>
            <person name="Detter J.C."/>
            <person name="Glavina T."/>
            <person name="Goodstein D."/>
            <person name="Hadi M.Z."/>
            <person name="Hellsten U."/>
            <person name="Hildebrand M."/>
            <person name="Jenkins B.D."/>
            <person name="Jurka J."/>
            <person name="Kapitonov V.V."/>
            <person name="Kroger N."/>
            <person name="Lau W.W."/>
            <person name="Lane T.W."/>
            <person name="Larimer F.W."/>
            <person name="Lippmeier J.C."/>
            <person name="Lucas S."/>
            <person name="Medina M."/>
            <person name="Montsant A."/>
            <person name="Obornik M."/>
            <person name="Parker M.S."/>
            <person name="Palenik B."/>
            <person name="Pazour G.J."/>
            <person name="Richardson P.M."/>
            <person name="Rynearson T.A."/>
            <person name="Saito M.A."/>
            <person name="Schwartz D.C."/>
            <person name="Thamatrakoln K."/>
            <person name="Valentin K."/>
            <person name="Vardi A."/>
            <person name="Wilkerson F.P."/>
            <person name="Rokhsar D.S."/>
        </authorList>
    </citation>
    <scope>NUCLEOTIDE SEQUENCE [LARGE SCALE GENOMIC DNA]</scope>
    <source>
        <strain evidence="4 5">CCMP1335</strain>
    </source>
</reference>
<dbReference type="InterPro" id="IPR032675">
    <property type="entry name" value="LRR_dom_sf"/>
</dbReference>
<keyword evidence="1" id="KW-0433">Leucine-rich repeat</keyword>
<organism evidence="4 5">
    <name type="scientific">Thalassiosira pseudonana</name>
    <name type="common">Marine diatom</name>
    <name type="synonym">Cyclotella nana</name>
    <dbReference type="NCBI Taxonomy" id="35128"/>
    <lineage>
        <taxon>Eukaryota</taxon>
        <taxon>Sar</taxon>
        <taxon>Stramenopiles</taxon>
        <taxon>Ochrophyta</taxon>
        <taxon>Bacillariophyta</taxon>
        <taxon>Coscinodiscophyceae</taxon>
        <taxon>Thalassiosirophycidae</taxon>
        <taxon>Thalassiosirales</taxon>
        <taxon>Thalassiosiraceae</taxon>
        <taxon>Thalassiosira</taxon>
    </lineage>
</organism>
<dbReference type="SUPFAM" id="SSF52540">
    <property type="entry name" value="P-loop containing nucleoside triphosphate hydrolases"/>
    <property type="match status" value="1"/>
</dbReference>
<reference evidence="4 5" key="2">
    <citation type="journal article" date="2008" name="Nature">
        <title>The Phaeodactylum genome reveals the evolutionary history of diatom genomes.</title>
        <authorList>
            <person name="Bowler C."/>
            <person name="Allen A.E."/>
            <person name="Badger J.H."/>
            <person name="Grimwood J."/>
            <person name="Jabbari K."/>
            <person name="Kuo A."/>
            <person name="Maheswari U."/>
            <person name="Martens C."/>
            <person name="Maumus F."/>
            <person name="Otillar R.P."/>
            <person name="Rayko E."/>
            <person name="Salamov A."/>
            <person name="Vandepoele K."/>
            <person name="Beszteri B."/>
            <person name="Gruber A."/>
            <person name="Heijde M."/>
            <person name="Katinka M."/>
            <person name="Mock T."/>
            <person name="Valentin K."/>
            <person name="Verret F."/>
            <person name="Berges J.A."/>
            <person name="Brownlee C."/>
            <person name="Cadoret J.P."/>
            <person name="Chiovitti A."/>
            <person name="Choi C.J."/>
            <person name="Coesel S."/>
            <person name="De Martino A."/>
            <person name="Detter J.C."/>
            <person name="Durkin C."/>
            <person name="Falciatore A."/>
            <person name="Fournet J."/>
            <person name="Haruta M."/>
            <person name="Huysman M.J."/>
            <person name="Jenkins B.D."/>
            <person name="Jiroutova K."/>
            <person name="Jorgensen R.E."/>
            <person name="Joubert Y."/>
            <person name="Kaplan A."/>
            <person name="Kroger N."/>
            <person name="Kroth P.G."/>
            <person name="La Roche J."/>
            <person name="Lindquist E."/>
            <person name="Lommer M."/>
            <person name="Martin-Jezequel V."/>
            <person name="Lopez P.J."/>
            <person name="Lucas S."/>
            <person name="Mangogna M."/>
            <person name="McGinnis K."/>
            <person name="Medlin L.K."/>
            <person name="Montsant A."/>
            <person name="Oudot-Le Secq M.P."/>
            <person name="Napoli C."/>
            <person name="Obornik M."/>
            <person name="Parker M.S."/>
            <person name="Petit J.L."/>
            <person name="Porcel B.M."/>
            <person name="Poulsen N."/>
            <person name="Robison M."/>
            <person name="Rychlewski L."/>
            <person name="Rynearson T.A."/>
            <person name="Schmutz J."/>
            <person name="Shapiro H."/>
            <person name="Siaut M."/>
            <person name="Stanley M."/>
            <person name="Sussman M.R."/>
            <person name="Taylor A.R."/>
            <person name="Vardi A."/>
            <person name="von Dassow P."/>
            <person name="Vyverman W."/>
            <person name="Willis A."/>
            <person name="Wyrwicz L.S."/>
            <person name="Rokhsar D.S."/>
            <person name="Weissenbach J."/>
            <person name="Armbrust E.V."/>
            <person name="Green B.R."/>
            <person name="Van de Peer Y."/>
            <person name="Grigoriev I.V."/>
        </authorList>
    </citation>
    <scope>NUCLEOTIDE SEQUENCE [LARGE SCALE GENOMIC DNA]</scope>
    <source>
        <strain evidence="4 5">CCMP1335</strain>
    </source>
</reference>
<evidence type="ECO:0000256" key="2">
    <source>
        <dbReference type="ARBA" id="ARBA00022737"/>
    </source>
</evidence>
<keyword evidence="2" id="KW-0677">Repeat</keyword>
<dbReference type="Gene3D" id="3.80.10.10">
    <property type="entry name" value="Ribonuclease Inhibitor"/>
    <property type="match status" value="2"/>
</dbReference>
<feature type="compositionally biased region" description="Polar residues" evidence="3">
    <location>
        <begin position="389"/>
        <end position="403"/>
    </location>
</feature>
<feature type="region of interest" description="Disordered" evidence="3">
    <location>
        <begin position="389"/>
        <end position="418"/>
    </location>
</feature>
<accession>B8C1S8</accession>
<dbReference type="InterPro" id="IPR001611">
    <property type="entry name" value="Leu-rich_rpt"/>
</dbReference>
<protein>
    <submittedName>
        <fullName evidence="4">Uncharacterized protein</fullName>
    </submittedName>
</protein>
<dbReference type="GeneID" id="7448467"/>
<dbReference type="InterPro" id="IPR027417">
    <property type="entry name" value="P-loop_NTPase"/>
</dbReference>
<dbReference type="Pfam" id="PF13855">
    <property type="entry name" value="LRR_8"/>
    <property type="match status" value="1"/>
</dbReference>
<dbReference type="PaxDb" id="35128-Thaps22549"/>
<evidence type="ECO:0000256" key="3">
    <source>
        <dbReference type="SAM" id="MobiDB-lite"/>
    </source>
</evidence>
<dbReference type="InParanoid" id="B8C1S8"/>
<feature type="region of interest" description="Disordered" evidence="3">
    <location>
        <begin position="616"/>
        <end position="644"/>
    </location>
</feature>
<evidence type="ECO:0000256" key="1">
    <source>
        <dbReference type="ARBA" id="ARBA00022614"/>
    </source>
</evidence>
<dbReference type="Gene3D" id="2.40.10.120">
    <property type="match status" value="1"/>
</dbReference>
<dbReference type="Proteomes" id="UP000001449">
    <property type="component" value="Chromosome 5"/>
</dbReference>
<dbReference type="InterPro" id="IPR003591">
    <property type="entry name" value="Leu-rich_rpt_typical-subtyp"/>
</dbReference>
<feature type="compositionally biased region" description="Low complexity" evidence="3">
    <location>
        <begin position="10"/>
        <end position="25"/>
    </location>
</feature>
<dbReference type="HOGENOM" id="CLU_244392_0_0_1"/>
<evidence type="ECO:0000313" key="5">
    <source>
        <dbReference type="Proteomes" id="UP000001449"/>
    </source>
</evidence>
<dbReference type="eggNOG" id="KOG0619">
    <property type="taxonomic scope" value="Eukaryota"/>
</dbReference>
<keyword evidence="5" id="KW-1185">Reference proteome</keyword>
<dbReference type="PANTHER" id="PTHR48051:SF1">
    <property type="entry name" value="RAS SUPPRESSOR PROTEIN 1"/>
    <property type="match status" value="1"/>
</dbReference>
<dbReference type="PANTHER" id="PTHR48051">
    <property type="match status" value="1"/>
</dbReference>
<dbReference type="EMBL" id="CM000642">
    <property type="protein sequence ID" value="EED92272.1"/>
    <property type="molecule type" value="Genomic_DNA"/>
</dbReference>
<dbReference type="RefSeq" id="XP_002290520.1">
    <property type="nucleotide sequence ID" value="XM_002290484.1"/>
</dbReference>
<dbReference type="STRING" id="35128.B8C1S8"/>
<dbReference type="Gene3D" id="3.40.50.300">
    <property type="entry name" value="P-loop containing nucleotide triphosphate hydrolases"/>
    <property type="match status" value="1"/>
</dbReference>
<dbReference type="SUPFAM" id="SSF50494">
    <property type="entry name" value="Trypsin-like serine proteases"/>
    <property type="match status" value="1"/>
</dbReference>
<sequence>MSSDKRHTHSSQSQHSSSESLLTELVHIPPYKDRTLSAGSGYGHAAKKLPDPNETFENENGNGDVTPLPPSFSNRDVSNLSNQSTIDSALSSGSRGVLYTDSGPAYLEKLRRVKNLIEQCESTKFPFKKKLVLANMNLKYDDVPVKRICSDKLGATLNKLSLVGNHLISIPPPLLVKLTGLRALDLSQCNIKTVPETWDIPFLKKLNLSNNRLVEFPTENVFRGLPELQQLDIHGNKLCEIVLPKDLSVLSKLDYLDIGFNILLSLPDELSSLHTLKTLRCMNNILEIVPSTICDMDLRVLDVSSNPLLQPPLETCERGIESMRRYYHALKLEEQMAGTGPNKEPMPTNNKSIFKIGLKHERSRNKMRKKKDSVKKTFQASLCRTNLFRSASEPAHSTSSDLPSTIRYPTDQAQQETPPLRAVSFLLSEEGDLSISELKSSQTDSLVETSEVLTKVEDGGESVLNKRDSEASDVSVTSDWEPESAESSVQLVGLTEAEEKDVSDVIAVNDTLKVIFVGMAESGKTSIIKRLIEGDGAMIPKKDERTIGVDIFEWIPSAAKGLGKLNTKISVDRDLQSRLKGDVHVKFSMWDATHELFFSSQTLYVLVWDMGANNSSTLPTREEEKGTFKLTYESSDDDDDDLDKEREREHRRLIRALEQDIDEKLQFWVDCIQSSAPGAAILPVASFDDHFSDRNGNEDALFRCNLMRERLQKHEEKRVRGMKQRMEEYTSTFGVNSEPAQRLRKLLCPFNRPKIIFGLDGSENSVVRVSSSEYTGFTTLAQGIIDVATGNERGGWPYPLFRGHIGVRIPRMRLEVRDVVKQMRERFKVVEWGFFLNEVKKRGIDNIGDITDSLHFLMNIGELSYFDEVGERKNENPNLVRKASSLTFDGRTNVCDDQSTLGSRNITPQYYSDTDTVSPFIFLNPRWLVACVGCILRHDLSREIYEVRRSLLKPETAYTKNLSWNDGRYHERELKTDVNYPVISARDACLLWDAKRYTRKAAERALQYSNDRSVTPFDFLQRLLVRFGIFIPIDLLGLEKVDLGGRDYTRFSGYPDVSSDVVDSEEEAPKYFFLPSLLGGGEPPDIWTFKTAESWKTTLCHSILFPDGVPPGLMERITSTVLGDLYTNPSSAGDSDAFEMPYGRGAVGQLRIKETLCWRSAFFLKLSREEVDSATGEVQQSIVEVFATLVDQESKLCVAADSMGVGMRRLIFSAKGQSGDLTSKIWSGGYRHVLKKAVKYIVNEYAGLEMERQAVCPQCLATRPIAQCSVWDSSTLEAFRSGSSNDKMIRCRYGHSIDIRILCGLTDSMMSRDKVPVIETQSFHGEADTLVSDLLKSVVIVAIWDETAQRIVHAGSGFIVDKKRGFIVTAGHNLMDNNTWREIPGKIVIGIIPSNDSPRDHVAVYRYFARIVAKDPSINQTGICRLDACILQVTTRMENDVHTPGREIGDQPETLLMNNPEAMKREKFHQLSVSEKFELDEAVRILGFNQGGEGLIEPGDELNRCADFARGYVVMRFAANEVTEQTASRRLQPRSEIVVICPTIGGHSGGPCVNQQGEVIGILSRADPADKQRCYLVPSSEFKPMVKEAKRILSSAPSL</sequence>
<dbReference type="PROSITE" id="PS51450">
    <property type="entry name" value="LRR"/>
    <property type="match status" value="1"/>
</dbReference>
<dbReference type="Pfam" id="PF13365">
    <property type="entry name" value="Trypsin_2"/>
    <property type="match status" value="1"/>
</dbReference>
<dbReference type="InterPro" id="IPR009003">
    <property type="entry name" value="Peptidase_S1_PA"/>
</dbReference>
<dbReference type="KEGG" id="tps:THAPSDRAFT_22549"/>